<protein>
    <submittedName>
        <fullName evidence="2">EGF-like domain-containing protein</fullName>
    </submittedName>
</protein>
<organism evidence="1 2">
    <name type="scientific">Steinernema glaseri</name>
    <dbReference type="NCBI Taxonomy" id="37863"/>
    <lineage>
        <taxon>Eukaryota</taxon>
        <taxon>Metazoa</taxon>
        <taxon>Ecdysozoa</taxon>
        <taxon>Nematoda</taxon>
        <taxon>Chromadorea</taxon>
        <taxon>Rhabditida</taxon>
        <taxon>Tylenchina</taxon>
        <taxon>Panagrolaimomorpha</taxon>
        <taxon>Strongyloidoidea</taxon>
        <taxon>Steinernematidae</taxon>
        <taxon>Steinernema</taxon>
    </lineage>
</organism>
<dbReference type="Proteomes" id="UP000095287">
    <property type="component" value="Unplaced"/>
</dbReference>
<evidence type="ECO:0000313" key="1">
    <source>
        <dbReference type="Proteomes" id="UP000095287"/>
    </source>
</evidence>
<reference evidence="2" key="1">
    <citation type="submission" date="2016-11" db="UniProtKB">
        <authorList>
            <consortium name="WormBaseParasite"/>
        </authorList>
    </citation>
    <scope>IDENTIFICATION</scope>
</reference>
<proteinExistence type="predicted"/>
<name>A0A1I7YDN2_9BILA</name>
<accession>A0A1I7YDN2</accession>
<sequence>MCMMDGSVGCGDGSDCEDGVHYSKNAMFNCEKFGKCSQRCSIHVPVRGVFTHKCYCDHGYTRNGTSCKSVDHRKAEAIMIDGRLVRKFKSKASGRGLDITTKILSRVIVDFDYFSENGENVTYVWLDNNIGTLKKGSLDDMLDTEKRQKRYKREMSNPPMETLFPHYRSVVAVDHINKNVYTTADIVDGEAL</sequence>
<dbReference type="WBParaSite" id="L893_g15325.t1">
    <property type="protein sequence ID" value="L893_g15325.t1"/>
    <property type="gene ID" value="L893_g15325"/>
</dbReference>
<keyword evidence="1" id="KW-1185">Reference proteome</keyword>
<evidence type="ECO:0000313" key="2">
    <source>
        <dbReference type="WBParaSite" id="L893_g15325.t1"/>
    </source>
</evidence>
<dbReference type="AlphaFoldDB" id="A0A1I7YDN2"/>